<dbReference type="SUPFAM" id="SSF46785">
    <property type="entry name" value="Winged helix' DNA-binding domain"/>
    <property type="match status" value="1"/>
</dbReference>
<dbReference type="PROSITE" id="PS01125">
    <property type="entry name" value="ROK"/>
    <property type="match status" value="1"/>
</dbReference>
<dbReference type="InterPro" id="IPR000600">
    <property type="entry name" value="ROK"/>
</dbReference>
<dbReference type="InterPro" id="IPR049874">
    <property type="entry name" value="ROK_cs"/>
</dbReference>
<dbReference type="CDD" id="cd24073">
    <property type="entry name" value="ASKHA_ATPase_ROK_CYANR"/>
    <property type="match status" value="1"/>
</dbReference>
<dbReference type="Pfam" id="PF13412">
    <property type="entry name" value="HTH_24"/>
    <property type="match status" value="1"/>
</dbReference>
<dbReference type="PANTHER" id="PTHR18964:SF149">
    <property type="entry name" value="BIFUNCTIONAL UDP-N-ACETYLGLUCOSAMINE 2-EPIMERASE_N-ACETYLMANNOSAMINE KINASE"/>
    <property type="match status" value="1"/>
</dbReference>
<organism evidence="2 3">
    <name type="scientific">Amycolatopsis pigmentata</name>
    <dbReference type="NCBI Taxonomy" id="450801"/>
    <lineage>
        <taxon>Bacteria</taxon>
        <taxon>Bacillati</taxon>
        <taxon>Actinomycetota</taxon>
        <taxon>Actinomycetes</taxon>
        <taxon>Pseudonocardiales</taxon>
        <taxon>Pseudonocardiaceae</taxon>
        <taxon>Amycolatopsis</taxon>
    </lineage>
</organism>
<reference evidence="3" key="1">
    <citation type="journal article" date="2019" name="Int. J. Syst. Evol. Microbiol.">
        <title>The Global Catalogue of Microorganisms (GCM) 10K type strain sequencing project: providing services to taxonomists for standard genome sequencing and annotation.</title>
        <authorList>
            <consortium name="The Broad Institute Genomics Platform"/>
            <consortium name="The Broad Institute Genome Sequencing Center for Infectious Disease"/>
            <person name="Wu L."/>
            <person name="Ma J."/>
        </authorList>
    </citation>
    <scope>NUCLEOTIDE SEQUENCE [LARGE SCALE GENOMIC DNA]</scope>
    <source>
        <strain evidence="3">CGMCC 4.7645</strain>
    </source>
</reference>
<comment type="similarity">
    <text evidence="1">Belongs to the ROK (NagC/XylR) family.</text>
</comment>
<evidence type="ECO:0000256" key="1">
    <source>
        <dbReference type="ARBA" id="ARBA00006479"/>
    </source>
</evidence>
<evidence type="ECO:0000313" key="3">
    <source>
        <dbReference type="Proteomes" id="UP001597417"/>
    </source>
</evidence>
<dbReference type="InterPro" id="IPR036388">
    <property type="entry name" value="WH-like_DNA-bd_sf"/>
</dbReference>
<keyword evidence="3" id="KW-1185">Reference proteome</keyword>
<name>A0ABW5FN78_9PSEU</name>
<dbReference type="Gene3D" id="3.30.420.40">
    <property type="match status" value="2"/>
</dbReference>
<sequence length="396" mass="40999">MTIGDAAKIRLLAAILGAGEISRARLSELTGLSASRVTKVVAPLLESGVIEEVGLAHADGPGRPQQMLAVRRNRSAVVGIKLARTRVTGVLTDMDSQVLARTDRKLTSIGPDAAIRAMGKVCDELRAHPAAARIPAVCVGVGLGGHVDSQLGVCVHSGILGWEDVAIADRLGAETGLPVVVNNDVNALAVAEHWFGKGRGVRSFAVVTMGLGVGCGLVLNDSLHTGASGLAGEFGHIPLYPDGPVCTCGNRGCLEAVGSFPAIQRMVRDEGIACRSIAQAVRLARHDDTNAGTVARQAFAIAGTALGRGLAALCNLLNLEKIILSGEGVGAHDLFAPSLEAAWRAHSFSTAADDCELIFDVVDQDMWARGAACLAIQNVVSSRVILSPRQRTATGG</sequence>
<proteinExistence type="inferred from homology"/>
<dbReference type="EMBL" id="JBHUKR010000004">
    <property type="protein sequence ID" value="MFD2415660.1"/>
    <property type="molecule type" value="Genomic_DNA"/>
</dbReference>
<dbReference type="InterPro" id="IPR043129">
    <property type="entry name" value="ATPase_NBD"/>
</dbReference>
<dbReference type="PANTHER" id="PTHR18964">
    <property type="entry name" value="ROK (REPRESSOR, ORF, KINASE) FAMILY"/>
    <property type="match status" value="1"/>
</dbReference>
<gene>
    <name evidence="2" type="ORF">ACFSXZ_04890</name>
</gene>
<dbReference type="RefSeq" id="WP_378261648.1">
    <property type="nucleotide sequence ID" value="NZ_JBHUKR010000004.1"/>
</dbReference>
<dbReference type="SUPFAM" id="SSF53067">
    <property type="entry name" value="Actin-like ATPase domain"/>
    <property type="match status" value="1"/>
</dbReference>
<dbReference type="Pfam" id="PF00480">
    <property type="entry name" value="ROK"/>
    <property type="match status" value="1"/>
</dbReference>
<dbReference type="Proteomes" id="UP001597417">
    <property type="component" value="Unassembled WGS sequence"/>
</dbReference>
<dbReference type="Gene3D" id="1.10.10.10">
    <property type="entry name" value="Winged helix-like DNA-binding domain superfamily/Winged helix DNA-binding domain"/>
    <property type="match status" value="1"/>
</dbReference>
<comment type="caution">
    <text evidence="2">The sequence shown here is derived from an EMBL/GenBank/DDBJ whole genome shotgun (WGS) entry which is preliminary data.</text>
</comment>
<evidence type="ECO:0000313" key="2">
    <source>
        <dbReference type="EMBL" id="MFD2415660.1"/>
    </source>
</evidence>
<protein>
    <submittedName>
        <fullName evidence="2">ROK family protein</fullName>
    </submittedName>
</protein>
<accession>A0ABW5FN78</accession>
<dbReference type="InterPro" id="IPR036390">
    <property type="entry name" value="WH_DNA-bd_sf"/>
</dbReference>